<dbReference type="AlphaFoldDB" id="A0A1G8GHG5"/>
<accession>A0A1G8GHG5</accession>
<dbReference type="InterPro" id="IPR046878">
    <property type="entry name" value="Big_14"/>
</dbReference>
<gene>
    <name evidence="2" type="ORF">SAMN05421804_101264</name>
</gene>
<name>A0A1G8GHG5_9CLOT</name>
<protein>
    <recommendedName>
        <fullName evidence="1">Bacterial Ig-like domain-containing protein</fullName>
    </recommendedName>
</protein>
<dbReference type="EMBL" id="FNDZ01000001">
    <property type="protein sequence ID" value="SDH93780.1"/>
    <property type="molecule type" value="Genomic_DNA"/>
</dbReference>
<evidence type="ECO:0000313" key="2">
    <source>
        <dbReference type="EMBL" id="SDH93780.1"/>
    </source>
</evidence>
<feature type="domain" description="Bacterial Ig-like" evidence="1">
    <location>
        <begin position="44"/>
        <end position="138"/>
    </location>
</feature>
<dbReference type="RefSeq" id="WP_031573085.1">
    <property type="nucleotide sequence ID" value="NZ_FNDZ01000001.1"/>
</dbReference>
<sequence>MKKYLLILLVAAVAVTGYTLWQKNQAESTEDPVIPVEGITFSENLQIVDMKYDGEEKSLQYQLKNTSDIPLNYGFAYTIHQLQKDGTLKDTELTKDMAFIEMLGILEPGKTMEDTVLFEQLNGFPEDATYYVIRQFHNESGVSETPMIMFKVHKGNVVVPSK</sequence>
<dbReference type="Proteomes" id="UP000183255">
    <property type="component" value="Unassembled WGS sequence"/>
</dbReference>
<reference evidence="2 3" key="1">
    <citation type="submission" date="2016-10" db="EMBL/GenBank/DDBJ databases">
        <authorList>
            <person name="de Groot N.N."/>
        </authorList>
    </citation>
    <scope>NUCLEOTIDE SEQUENCE [LARGE SCALE GENOMIC DNA]</scope>
    <source>
        <strain evidence="2 3">CGMCC 1.5058</strain>
    </source>
</reference>
<evidence type="ECO:0000259" key="1">
    <source>
        <dbReference type="Pfam" id="PF20251"/>
    </source>
</evidence>
<evidence type="ECO:0000313" key="3">
    <source>
        <dbReference type="Proteomes" id="UP000183255"/>
    </source>
</evidence>
<organism evidence="2 3">
    <name type="scientific">Proteiniclasticum ruminis</name>
    <dbReference type="NCBI Taxonomy" id="398199"/>
    <lineage>
        <taxon>Bacteria</taxon>
        <taxon>Bacillati</taxon>
        <taxon>Bacillota</taxon>
        <taxon>Clostridia</taxon>
        <taxon>Eubacteriales</taxon>
        <taxon>Clostridiaceae</taxon>
        <taxon>Proteiniclasticum</taxon>
    </lineage>
</organism>
<proteinExistence type="predicted"/>
<dbReference type="Pfam" id="PF20251">
    <property type="entry name" value="Big_14"/>
    <property type="match status" value="1"/>
</dbReference>